<keyword evidence="2" id="KW-1185">Reference proteome</keyword>
<sequence length="77" mass="8751">MKIIALDVHRTFAQVAILENGKIRDAGRLELEREHILKFAKRLNVEDEIVLEATVNTKAIVRLLNRGSTPQSRTSSR</sequence>
<reference evidence="1 2" key="2">
    <citation type="journal article" date="2015" name="Antonie Van Leeuwenhoek">
        <title>Thioclava indica sp. nov., isolated from surface seawater of the Indian Ocean.</title>
        <authorList>
            <person name="Liu Y."/>
            <person name="Lai Q."/>
            <person name="Du J."/>
            <person name="Xu H."/>
            <person name="Jiang L."/>
            <person name="Shao Z."/>
        </authorList>
    </citation>
    <scope>NUCLEOTIDE SEQUENCE [LARGE SCALE GENOMIC DNA]</scope>
    <source>
        <strain evidence="1 2">13D2W-2</strain>
    </source>
</reference>
<organism evidence="1 2">
    <name type="scientific">Thioclava atlantica</name>
    <dbReference type="NCBI Taxonomy" id="1317124"/>
    <lineage>
        <taxon>Bacteria</taxon>
        <taxon>Pseudomonadati</taxon>
        <taxon>Pseudomonadota</taxon>
        <taxon>Alphaproteobacteria</taxon>
        <taxon>Rhodobacterales</taxon>
        <taxon>Paracoccaceae</taxon>
        <taxon>Thioclava</taxon>
    </lineage>
</organism>
<reference evidence="2" key="1">
    <citation type="submission" date="2013-04" db="EMBL/GenBank/DDBJ databases">
        <title>Thioclava sp. 13D2W-2 Genome Sequencing.</title>
        <authorList>
            <person name="Lai Q."/>
            <person name="Li G."/>
            <person name="Shao Z."/>
        </authorList>
    </citation>
    <scope>NUCLEOTIDE SEQUENCE [LARGE SCALE GENOMIC DNA]</scope>
    <source>
        <strain evidence="2">13D2W-2</strain>
    </source>
</reference>
<proteinExistence type="predicted"/>
<accession>A0A085TU70</accession>
<dbReference type="PATRIC" id="fig|1317124.6.peg.2702"/>
<dbReference type="EMBL" id="AQRC01000011">
    <property type="protein sequence ID" value="KFE34267.1"/>
    <property type="molecule type" value="Genomic_DNA"/>
</dbReference>
<dbReference type="Proteomes" id="UP000028607">
    <property type="component" value="Unassembled WGS sequence"/>
</dbReference>
<comment type="caution">
    <text evidence="1">The sequence shown here is derived from an EMBL/GenBank/DDBJ whole genome shotgun (WGS) entry which is preliminary data.</text>
</comment>
<dbReference type="RefSeq" id="WP_009573530.1">
    <property type="nucleotide sequence ID" value="NZ_AQRC01000011.1"/>
</dbReference>
<gene>
    <name evidence="1" type="ORF">DW2_13345</name>
</gene>
<evidence type="ECO:0000313" key="1">
    <source>
        <dbReference type="EMBL" id="KFE34267.1"/>
    </source>
</evidence>
<dbReference type="OrthoDB" id="8261795at2"/>
<evidence type="ECO:0000313" key="2">
    <source>
        <dbReference type="Proteomes" id="UP000028607"/>
    </source>
</evidence>
<dbReference type="AlphaFoldDB" id="A0A085TU70"/>
<evidence type="ECO:0008006" key="3">
    <source>
        <dbReference type="Google" id="ProtNLM"/>
    </source>
</evidence>
<protein>
    <recommendedName>
        <fullName evidence="3">Transposase</fullName>
    </recommendedName>
</protein>
<name>A0A085TU70_9RHOB</name>
<dbReference type="eggNOG" id="COG3547">
    <property type="taxonomic scope" value="Bacteria"/>
</dbReference>